<dbReference type="GO" id="GO:0016791">
    <property type="term" value="F:phosphatase activity"/>
    <property type="evidence" value="ECO:0007669"/>
    <property type="project" value="TreeGrafter"/>
</dbReference>
<dbReference type="InterPro" id="IPR001932">
    <property type="entry name" value="PPM-type_phosphatase-like_dom"/>
</dbReference>
<dbReference type="EMBL" id="MCHX01000141">
    <property type="protein sequence ID" value="OFJ50357.1"/>
    <property type="molecule type" value="Genomic_DNA"/>
</dbReference>
<evidence type="ECO:0000259" key="2">
    <source>
        <dbReference type="Pfam" id="PF07228"/>
    </source>
</evidence>
<keyword evidence="1" id="KW-0378">Hydrolase</keyword>
<sequence>MDATGDFYDLFPLSDDCWEFFLGDVCGKGAAAAAVTSLTRYSLRAAAVFNDEPVQVLHNLNSVCMHEYLGQQATFCTVVFGVLTRAADGFDVTMTTGGHLPPILLRRAGTASQLSALRGNAVGIASDPQFGSLQLI</sequence>
<evidence type="ECO:0000256" key="1">
    <source>
        <dbReference type="ARBA" id="ARBA00022801"/>
    </source>
</evidence>
<dbReference type="PANTHER" id="PTHR43156">
    <property type="entry name" value="STAGE II SPORULATION PROTEIN E-RELATED"/>
    <property type="match status" value="1"/>
</dbReference>
<dbReference type="Gene3D" id="3.60.40.10">
    <property type="entry name" value="PPM-type phosphatase domain"/>
    <property type="match status" value="1"/>
</dbReference>
<gene>
    <name evidence="3" type="ORF">BEL07_28710</name>
</gene>
<feature type="domain" description="PPM-type phosphatase" evidence="2">
    <location>
        <begin position="15"/>
        <end position="132"/>
    </location>
</feature>
<dbReference type="InterPro" id="IPR036457">
    <property type="entry name" value="PPM-type-like_dom_sf"/>
</dbReference>
<comment type="caution">
    <text evidence="3">The sequence shown here is derived from an EMBL/GenBank/DDBJ whole genome shotgun (WGS) entry which is preliminary data.</text>
</comment>
<dbReference type="InterPro" id="IPR052016">
    <property type="entry name" value="Bact_Sigma-Reg"/>
</dbReference>
<protein>
    <recommendedName>
        <fullName evidence="2">PPM-type phosphatase domain-containing protein</fullName>
    </recommendedName>
</protein>
<keyword evidence="4" id="KW-1185">Reference proteome</keyword>
<name>A0A1E8PW85_9MYCO</name>
<evidence type="ECO:0000313" key="3">
    <source>
        <dbReference type="EMBL" id="OFJ50357.1"/>
    </source>
</evidence>
<proteinExistence type="predicted"/>
<dbReference type="AlphaFoldDB" id="A0A1E8PW85"/>
<dbReference type="Proteomes" id="UP000178953">
    <property type="component" value="Unassembled WGS sequence"/>
</dbReference>
<dbReference type="PANTHER" id="PTHR43156:SF2">
    <property type="entry name" value="STAGE II SPORULATION PROTEIN E"/>
    <property type="match status" value="1"/>
</dbReference>
<reference evidence="3 4" key="1">
    <citation type="submission" date="2016-09" db="EMBL/GenBank/DDBJ databases">
        <title>genome sequence of Mycobacterium sp. 739 SCH.</title>
        <authorList>
            <person name="Greninger A.L."/>
            <person name="Qin X."/>
            <person name="Jerome K."/>
            <person name="Vora S."/>
            <person name="Quinn K."/>
        </authorList>
    </citation>
    <scope>NUCLEOTIDE SEQUENCE [LARGE SCALE GENOMIC DNA]</scope>
    <source>
        <strain evidence="3 4">SCH</strain>
    </source>
</reference>
<evidence type="ECO:0000313" key="4">
    <source>
        <dbReference type="Proteomes" id="UP000178953"/>
    </source>
</evidence>
<dbReference type="Pfam" id="PF07228">
    <property type="entry name" value="SpoIIE"/>
    <property type="match status" value="1"/>
</dbReference>
<accession>A0A1E8PW85</accession>
<organism evidence="3 4">
    <name type="scientific">Mycolicibacterium grossiae</name>
    <dbReference type="NCBI Taxonomy" id="1552759"/>
    <lineage>
        <taxon>Bacteria</taxon>
        <taxon>Bacillati</taxon>
        <taxon>Actinomycetota</taxon>
        <taxon>Actinomycetes</taxon>
        <taxon>Mycobacteriales</taxon>
        <taxon>Mycobacteriaceae</taxon>
        <taxon>Mycolicibacterium</taxon>
    </lineage>
</organism>